<dbReference type="InterPro" id="IPR050597">
    <property type="entry name" value="Cytochrome_c_Oxidase_Subunit"/>
</dbReference>
<dbReference type="GO" id="GO:0046872">
    <property type="term" value="F:metal ion binding"/>
    <property type="evidence" value="ECO:0007669"/>
    <property type="project" value="UniProtKB-KW"/>
</dbReference>
<dbReference type="PROSITE" id="PS51007">
    <property type="entry name" value="CYTC"/>
    <property type="match status" value="1"/>
</dbReference>
<evidence type="ECO:0000256" key="4">
    <source>
        <dbReference type="ARBA" id="ARBA00022982"/>
    </source>
</evidence>
<organism evidence="9 10">
    <name type="scientific">Microvirgula aerodenitrificans</name>
    <dbReference type="NCBI Taxonomy" id="57480"/>
    <lineage>
        <taxon>Bacteria</taxon>
        <taxon>Pseudomonadati</taxon>
        <taxon>Pseudomonadota</taxon>
        <taxon>Betaproteobacteria</taxon>
        <taxon>Neisseriales</taxon>
        <taxon>Aquaspirillaceae</taxon>
        <taxon>Microvirgula</taxon>
    </lineage>
</organism>
<reference evidence="9 10" key="1">
    <citation type="submission" date="2018-04" db="EMBL/GenBank/DDBJ databases">
        <title>Denitrifier Microvirgula.</title>
        <authorList>
            <person name="Anderson E."/>
            <person name="Jang J."/>
            <person name="Ishii S."/>
        </authorList>
    </citation>
    <scope>NUCLEOTIDE SEQUENCE [LARGE SCALE GENOMIC DNA]</scope>
    <source>
        <strain evidence="9 10">BE2.4</strain>
    </source>
</reference>
<keyword evidence="3 6" id="KW-0479">Metal-binding</keyword>
<evidence type="ECO:0000256" key="1">
    <source>
        <dbReference type="ARBA" id="ARBA00022448"/>
    </source>
</evidence>
<dbReference type="OrthoDB" id="9773456at2"/>
<feature type="chain" id="PRO_5015590384" evidence="7">
    <location>
        <begin position="21"/>
        <end position="105"/>
    </location>
</feature>
<keyword evidence="10" id="KW-1185">Reference proteome</keyword>
<keyword evidence="7" id="KW-0732">Signal</keyword>
<evidence type="ECO:0000256" key="7">
    <source>
        <dbReference type="SAM" id="SignalP"/>
    </source>
</evidence>
<keyword evidence="2 6" id="KW-0349">Heme</keyword>
<sequence length="105" mass="11034">MLRLPSWWLLAAVCTLPALAAPGNPAAGRDKTAMCAGCHGIPGYRTAYPAVYSVPLIGGQKARYLEAALHAYRAGERSHSGMQAIARSLSDQDIADLAAFYGSGK</sequence>
<name>A0A2S0PA03_9NEIS</name>
<dbReference type="STRING" id="1122240.GCA_000620105_02571"/>
<keyword evidence="1" id="KW-0813">Transport</keyword>
<evidence type="ECO:0000256" key="6">
    <source>
        <dbReference type="PROSITE-ProRule" id="PRU00433"/>
    </source>
</evidence>
<dbReference type="Proteomes" id="UP000244173">
    <property type="component" value="Chromosome"/>
</dbReference>
<dbReference type="PANTHER" id="PTHR33751">
    <property type="entry name" value="CBB3-TYPE CYTOCHROME C OXIDASE SUBUNIT FIXP"/>
    <property type="match status" value="1"/>
</dbReference>
<evidence type="ECO:0000313" key="9">
    <source>
        <dbReference type="EMBL" id="AVY94186.1"/>
    </source>
</evidence>
<gene>
    <name evidence="9" type="ORF">DAI18_09130</name>
</gene>
<keyword evidence="5 6" id="KW-0408">Iron</keyword>
<evidence type="ECO:0000256" key="2">
    <source>
        <dbReference type="ARBA" id="ARBA00022617"/>
    </source>
</evidence>
<evidence type="ECO:0000313" key="10">
    <source>
        <dbReference type="Proteomes" id="UP000244173"/>
    </source>
</evidence>
<evidence type="ECO:0000259" key="8">
    <source>
        <dbReference type="PROSITE" id="PS51007"/>
    </source>
</evidence>
<feature type="signal peptide" evidence="7">
    <location>
        <begin position="1"/>
        <end position="20"/>
    </location>
</feature>
<dbReference type="EMBL" id="CP028519">
    <property type="protein sequence ID" value="AVY94186.1"/>
    <property type="molecule type" value="Genomic_DNA"/>
</dbReference>
<evidence type="ECO:0000256" key="3">
    <source>
        <dbReference type="ARBA" id="ARBA00022723"/>
    </source>
</evidence>
<dbReference type="RefSeq" id="WP_028499577.1">
    <property type="nucleotide sequence ID" value="NZ_CALFSO010000053.1"/>
</dbReference>
<dbReference type="InterPro" id="IPR009056">
    <property type="entry name" value="Cyt_c-like_dom"/>
</dbReference>
<dbReference type="PANTHER" id="PTHR33751:SF9">
    <property type="entry name" value="CYTOCHROME C4"/>
    <property type="match status" value="1"/>
</dbReference>
<dbReference type="AlphaFoldDB" id="A0A2S0PA03"/>
<evidence type="ECO:0000256" key="5">
    <source>
        <dbReference type="ARBA" id="ARBA00023004"/>
    </source>
</evidence>
<dbReference type="Gene3D" id="1.10.760.10">
    <property type="entry name" value="Cytochrome c-like domain"/>
    <property type="match status" value="1"/>
</dbReference>
<dbReference type="SUPFAM" id="SSF46626">
    <property type="entry name" value="Cytochrome c"/>
    <property type="match status" value="1"/>
</dbReference>
<feature type="domain" description="Cytochrome c" evidence="8">
    <location>
        <begin position="18"/>
        <end position="105"/>
    </location>
</feature>
<dbReference type="KEGG" id="maer:DAI18_09130"/>
<accession>A0A2S0PA03</accession>
<dbReference type="GO" id="GO:0020037">
    <property type="term" value="F:heme binding"/>
    <property type="evidence" value="ECO:0007669"/>
    <property type="project" value="InterPro"/>
</dbReference>
<dbReference type="Pfam" id="PF00034">
    <property type="entry name" value="Cytochrom_C"/>
    <property type="match status" value="1"/>
</dbReference>
<dbReference type="GO" id="GO:0009055">
    <property type="term" value="F:electron transfer activity"/>
    <property type="evidence" value="ECO:0007669"/>
    <property type="project" value="InterPro"/>
</dbReference>
<protein>
    <submittedName>
        <fullName evidence="9">Cytochrome C</fullName>
    </submittedName>
</protein>
<proteinExistence type="predicted"/>
<dbReference type="InterPro" id="IPR036909">
    <property type="entry name" value="Cyt_c-like_dom_sf"/>
</dbReference>
<keyword evidence="4" id="KW-0249">Electron transport</keyword>